<dbReference type="Gene3D" id="3.30.200.20">
    <property type="entry name" value="Phosphorylase Kinase, domain 1"/>
    <property type="match status" value="1"/>
</dbReference>
<dbReference type="CDD" id="cd14014">
    <property type="entry name" value="STKc_PknB_like"/>
    <property type="match status" value="1"/>
</dbReference>
<keyword evidence="1" id="KW-0547">Nucleotide-binding</keyword>
<name>B0CA87_ACAM1</name>
<keyword evidence="5" id="KW-1185">Reference proteome</keyword>
<protein>
    <submittedName>
        <fullName evidence="4">Serine/threonine protein kinase, putative</fullName>
    </submittedName>
</protein>
<feature type="region of interest" description="Disordered" evidence="2">
    <location>
        <begin position="298"/>
        <end position="346"/>
    </location>
</feature>
<dbReference type="KEGG" id="amr:AM1_2822"/>
<dbReference type="Pfam" id="PF00069">
    <property type="entry name" value="Pkinase"/>
    <property type="match status" value="1"/>
</dbReference>
<dbReference type="PROSITE" id="PS50011">
    <property type="entry name" value="PROTEIN_KINASE_DOM"/>
    <property type="match status" value="1"/>
</dbReference>
<dbReference type="Pfam" id="PF03781">
    <property type="entry name" value="FGE-sulfatase"/>
    <property type="match status" value="1"/>
</dbReference>
<dbReference type="RefSeq" id="WP_012163267.1">
    <property type="nucleotide sequence ID" value="NC_009925.1"/>
</dbReference>
<dbReference type="PANTHER" id="PTHR23150">
    <property type="entry name" value="SULFATASE MODIFYING FACTOR 1, 2"/>
    <property type="match status" value="1"/>
</dbReference>
<dbReference type="SUPFAM" id="SSF56112">
    <property type="entry name" value="Protein kinase-like (PK-like)"/>
    <property type="match status" value="1"/>
</dbReference>
<dbReference type="Gene3D" id="3.90.1580.10">
    <property type="entry name" value="paralog of FGE (formylglycine-generating enzyme)"/>
    <property type="match status" value="1"/>
</dbReference>
<dbReference type="SUPFAM" id="SSF56436">
    <property type="entry name" value="C-type lectin-like"/>
    <property type="match status" value="1"/>
</dbReference>
<feature type="compositionally biased region" description="Low complexity" evidence="2">
    <location>
        <begin position="301"/>
        <end position="315"/>
    </location>
</feature>
<evidence type="ECO:0000256" key="2">
    <source>
        <dbReference type="SAM" id="MobiDB-lite"/>
    </source>
</evidence>
<keyword evidence="4" id="KW-0723">Serine/threonine-protein kinase</keyword>
<keyword evidence="4" id="KW-0808">Transferase</keyword>
<feature type="binding site" evidence="1">
    <location>
        <position position="65"/>
    </location>
    <ligand>
        <name>ATP</name>
        <dbReference type="ChEBI" id="CHEBI:30616"/>
    </ligand>
</feature>
<dbReference type="Proteomes" id="UP000000268">
    <property type="component" value="Chromosome"/>
</dbReference>
<evidence type="ECO:0000313" key="5">
    <source>
        <dbReference type="Proteomes" id="UP000000268"/>
    </source>
</evidence>
<dbReference type="AlphaFoldDB" id="B0CA87"/>
<dbReference type="eggNOG" id="COG1262">
    <property type="taxonomic scope" value="Bacteria"/>
</dbReference>
<dbReference type="PROSITE" id="PS00107">
    <property type="entry name" value="PROTEIN_KINASE_ATP"/>
    <property type="match status" value="1"/>
</dbReference>
<dbReference type="STRING" id="329726.AM1_2822"/>
<sequence length="624" mass="69509">MVCCLNPKCEKPLNPDTSKYCQQCGAKLTLLRRRFKMVRLLGKGMFGNTYLAEDRDNLQEPCIVKQLICQAQGTDASQTVVEPFLQEAEQLRRLKKNQHIPSILAYFEENYIPYLVQEFIDGQDLQQVIENQGPFSENQVRALLLELLPVLQTIHDQGVIHRDLKPAHIMRQHSDNKLILVGFCVSKQINLSRLQQTDNVRENTSYAPPEVFAVDKARPGSDLYSLGATCVHLLTGVAPHALPIQGGAVWVEHWQQHLPQPLSAELKPVLEKLLKTDLAERYTSALEVLREVRGLAKGTTRPLPQAPAVRVAQAAGQTAPQVRSQPKAPAQQTTLQSKPKSSTPSFQAEVAQVDANGQVVSRQFHPISYMTEDIGKDVKLEMVHIPAGRFSMGSPPSEQHRQQTESPQHIVSIPEFYLSRYPITQAQWRLVAALPAVKRELDDSPSHFTGDNRPVESVSWFDVVEFCNRLSQLTGKDYHLPSESAWEYACRAASNTPFAFGETLNTELANYDGTATYGAGSTGSFRQQTTQVGKFPANPYGLSDMHGNVWEWCADHWHGNYGNAPVDGSVWQDQYFFACVLRGGAWNTQAASCRSASRIWEAASEQSNHIGFRVACTIAKPASP</sequence>
<reference evidence="4 5" key="1">
    <citation type="journal article" date="2008" name="Proc. Natl. Acad. Sci. U.S.A.">
        <title>Niche adaptation and genome expansion in the chlorophyll d-producing cyanobacterium Acaryochloris marina.</title>
        <authorList>
            <person name="Swingley W.D."/>
            <person name="Chen M."/>
            <person name="Cheung P.C."/>
            <person name="Conrad A.L."/>
            <person name="Dejesa L.C."/>
            <person name="Hao J."/>
            <person name="Honchak B.M."/>
            <person name="Karbach L.E."/>
            <person name="Kurdoglu A."/>
            <person name="Lahiri S."/>
            <person name="Mastrian S.D."/>
            <person name="Miyashita H."/>
            <person name="Page L."/>
            <person name="Ramakrishna P."/>
            <person name="Satoh S."/>
            <person name="Sattley W.M."/>
            <person name="Shimada Y."/>
            <person name="Taylor H.L."/>
            <person name="Tomo T."/>
            <person name="Tsuchiya T."/>
            <person name="Wang Z.T."/>
            <person name="Raymond J."/>
            <person name="Mimuro M."/>
            <person name="Blankenship R.E."/>
            <person name="Touchman J.W."/>
        </authorList>
    </citation>
    <scope>NUCLEOTIDE SEQUENCE [LARGE SCALE GENOMIC DNA]</scope>
    <source>
        <strain evidence="5">MBIC 11017</strain>
    </source>
</reference>
<dbReference type="InterPro" id="IPR000719">
    <property type="entry name" value="Prot_kinase_dom"/>
</dbReference>
<dbReference type="InterPro" id="IPR016187">
    <property type="entry name" value="CTDL_fold"/>
</dbReference>
<dbReference type="InterPro" id="IPR011009">
    <property type="entry name" value="Kinase-like_dom_sf"/>
</dbReference>
<dbReference type="PANTHER" id="PTHR23150:SF19">
    <property type="entry name" value="FORMYLGLYCINE-GENERATING ENZYME"/>
    <property type="match status" value="1"/>
</dbReference>
<dbReference type="GO" id="GO:0004674">
    <property type="term" value="F:protein serine/threonine kinase activity"/>
    <property type="evidence" value="ECO:0007669"/>
    <property type="project" value="UniProtKB-KW"/>
</dbReference>
<dbReference type="GO" id="GO:0005524">
    <property type="term" value="F:ATP binding"/>
    <property type="evidence" value="ECO:0007669"/>
    <property type="project" value="UniProtKB-UniRule"/>
</dbReference>
<accession>B0CA87</accession>
<feature type="domain" description="Protein kinase" evidence="3">
    <location>
        <begin position="35"/>
        <end position="293"/>
    </location>
</feature>
<dbReference type="NCBIfam" id="NF045510">
    <property type="entry name" value="4Cys_prefix_kin"/>
    <property type="match status" value="1"/>
</dbReference>
<dbReference type="InterPro" id="IPR005532">
    <property type="entry name" value="SUMF_dom"/>
</dbReference>
<dbReference type="HOGENOM" id="CLU_012431_6_1_3"/>
<keyword evidence="1" id="KW-0067">ATP-binding</keyword>
<dbReference type="EMBL" id="CP000828">
    <property type="protein sequence ID" value="ABW27822.1"/>
    <property type="molecule type" value="Genomic_DNA"/>
</dbReference>
<evidence type="ECO:0000256" key="1">
    <source>
        <dbReference type="PROSITE-ProRule" id="PRU10141"/>
    </source>
</evidence>
<organism evidence="4 5">
    <name type="scientific">Acaryochloris marina (strain MBIC 11017)</name>
    <dbReference type="NCBI Taxonomy" id="329726"/>
    <lineage>
        <taxon>Bacteria</taxon>
        <taxon>Bacillati</taxon>
        <taxon>Cyanobacteriota</taxon>
        <taxon>Cyanophyceae</taxon>
        <taxon>Acaryochloridales</taxon>
        <taxon>Acaryochloridaceae</taxon>
        <taxon>Acaryochloris</taxon>
    </lineage>
</organism>
<dbReference type="GO" id="GO:0120147">
    <property type="term" value="F:formylglycine-generating oxidase activity"/>
    <property type="evidence" value="ECO:0007669"/>
    <property type="project" value="TreeGrafter"/>
</dbReference>
<dbReference type="InterPro" id="IPR042095">
    <property type="entry name" value="SUMF_sf"/>
</dbReference>
<dbReference type="Gene3D" id="1.10.510.10">
    <property type="entry name" value="Transferase(Phosphotransferase) domain 1"/>
    <property type="match status" value="1"/>
</dbReference>
<dbReference type="InterPro" id="IPR017441">
    <property type="entry name" value="Protein_kinase_ATP_BS"/>
</dbReference>
<proteinExistence type="predicted"/>
<dbReference type="eggNOG" id="COG0515">
    <property type="taxonomic scope" value="Bacteria"/>
</dbReference>
<dbReference type="InterPro" id="IPR051043">
    <property type="entry name" value="Sulfatase_Mod_Factor_Kinase"/>
</dbReference>
<evidence type="ECO:0000313" key="4">
    <source>
        <dbReference type="EMBL" id="ABW27822.1"/>
    </source>
</evidence>
<evidence type="ECO:0000259" key="3">
    <source>
        <dbReference type="PROSITE" id="PS50011"/>
    </source>
</evidence>
<feature type="compositionally biased region" description="Polar residues" evidence="2">
    <location>
        <begin position="316"/>
        <end position="346"/>
    </location>
</feature>
<keyword evidence="4" id="KW-0418">Kinase</keyword>
<gene>
    <name evidence="4" type="ordered locus">AM1_2822</name>
</gene>